<evidence type="ECO:0000313" key="2">
    <source>
        <dbReference type="Proteomes" id="UP000054270"/>
    </source>
</evidence>
<keyword evidence="2" id="KW-1185">Reference proteome</keyword>
<reference evidence="2" key="1">
    <citation type="submission" date="2014-04" db="EMBL/GenBank/DDBJ databases">
        <title>Evolutionary Origins and Diversification of the Mycorrhizal Mutualists.</title>
        <authorList>
            <consortium name="DOE Joint Genome Institute"/>
            <consortium name="Mycorrhizal Genomics Consortium"/>
            <person name="Kohler A."/>
            <person name="Kuo A."/>
            <person name="Nagy L.G."/>
            <person name="Floudas D."/>
            <person name="Copeland A."/>
            <person name="Barry K.W."/>
            <person name="Cichocki N."/>
            <person name="Veneault-Fourrey C."/>
            <person name="LaButti K."/>
            <person name="Lindquist E.A."/>
            <person name="Lipzen A."/>
            <person name="Lundell T."/>
            <person name="Morin E."/>
            <person name="Murat C."/>
            <person name="Riley R."/>
            <person name="Ohm R."/>
            <person name="Sun H."/>
            <person name="Tunlid A."/>
            <person name="Henrissat B."/>
            <person name="Grigoriev I.V."/>
            <person name="Hibbett D.S."/>
            <person name="Martin F."/>
        </authorList>
    </citation>
    <scope>NUCLEOTIDE SEQUENCE [LARGE SCALE GENOMIC DNA]</scope>
    <source>
        <strain evidence="2">FD-334 SS-4</strain>
    </source>
</reference>
<proteinExistence type="predicted"/>
<dbReference type="Proteomes" id="UP000054270">
    <property type="component" value="Unassembled WGS sequence"/>
</dbReference>
<dbReference type="EMBL" id="KN817526">
    <property type="protein sequence ID" value="KJA26715.1"/>
    <property type="molecule type" value="Genomic_DNA"/>
</dbReference>
<organism evidence="1 2">
    <name type="scientific">Hypholoma sublateritium (strain FD-334 SS-4)</name>
    <dbReference type="NCBI Taxonomy" id="945553"/>
    <lineage>
        <taxon>Eukaryota</taxon>
        <taxon>Fungi</taxon>
        <taxon>Dikarya</taxon>
        <taxon>Basidiomycota</taxon>
        <taxon>Agaricomycotina</taxon>
        <taxon>Agaricomycetes</taxon>
        <taxon>Agaricomycetidae</taxon>
        <taxon>Agaricales</taxon>
        <taxon>Agaricineae</taxon>
        <taxon>Strophariaceae</taxon>
        <taxon>Hypholoma</taxon>
    </lineage>
</organism>
<protein>
    <submittedName>
        <fullName evidence="1">Uncharacterized protein</fullName>
    </submittedName>
</protein>
<evidence type="ECO:0000313" key="1">
    <source>
        <dbReference type="EMBL" id="KJA26715.1"/>
    </source>
</evidence>
<accession>A0A0D2Q5B4</accession>
<gene>
    <name evidence="1" type="ORF">HYPSUDRAFT_1027920</name>
</gene>
<name>A0A0D2Q5B4_HYPSF</name>
<sequence>MRCHVLSATLHHLQPRRAMSYPGSTCRSSFPKVWECAQISTLFLILASAGISNCGPFQCLPHMEQYGCGPRGHFAADRQWARGQA</sequence>
<dbReference type="AlphaFoldDB" id="A0A0D2Q5B4"/>